<organism evidence="2 3">
    <name type="scientific">Catenovulum sediminis</name>
    <dbReference type="NCBI Taxonomy" id="1740262"/>
    <lineage>
        <taxon>Bacteria</taxon>
        <taxon>Pseudomonadati</taxon>
        <taxon>Pseudomonadota</taxon>
        <taxon>Gammaproteobacteria</taxon>
        <taxon>Alteromonadales</taxon>
        <taxon>Alteromonadaceae</taxon>
        <taxon>Catenovulum</taxon>
    </lineage>
</organism>
<comment type="caution">
    <text evidence="2">The sequence shown here is derived from an EMBL/GenBank/DDBJ whole genome shotgun (WGS) entry which is preliminary data.</text>
</comment>
<evidence type="ECO:0000256" key="1">
    <source>
        <dbReference type="SAM" id="MobiDB-lite"/>
    </source>
</evidence>
<feature type="non-terminal residue" evidence="2">
    <location>
        <position position="225"/>
    </location>
</feature>
<dbReference type="EMBL" id="JBELOE010000218">
    <property type="protein sequence ID" value="MER2492690.1"/>
    <property type="molecule type" value="Genomic_DNA"/>
</dbReference>
<dbReference type="Proteomes" id="UP001467690">
    <property type="component" value="Unassembled WGS sequence"/>
</dbReference>
<feature type="compositionally biased region" description="Polar residues" evidence="1">
    <location>
        <begin position="1"/>
        <end position="18"/>
    </location>
</feature>
<proteinExistence type="predicted"/>
<evidence type="ECO:0000313" key="3">
    <source>
        <dbReference type="Proteomes" id="UP001467690"/>
    </source>
</evidence>
<keyword evidence="3" id="KW-1185">Reference proteome</keyword>
<feature type="region of interest" description="Disordered" evidence="1">
    <location>
        <begin position="1"/>
        <end position="22"/>
    </location>
</feature>
<protein>
    <submittedName>
        <fullName evidence="2">Uncharacterized protein</fullName>
    </submittedName>
</protein>
<accession>A0ABV1RIJ1</accession>
<reference evidence="2 3" key="1">
    <citation type="submission" date="2024-06" db="EMBL/GenBank/DDBJ databases">
        <authorList>
            <person name="Chen R.Y."/>
        </authorList>
    </citation>
    <scope>NUCLEOTIDE SEQUENCE [LARGE SCALE GENOMIC DNA]</scope>
    <source>
        <strain evidence="2 3">D2</strain>
    </source>
</reference>
<sequence length="225" mass="23815">PSTPSGGSFNGTNETMPTGWSDAPVYVNGQITYASRAIYTQNPNTGAWSHSGWSVPKAHVVKGDKGDKGDPGQSVTVTETSPGVYTITGANGSVVVRDGQNAPVPELYDFGNGNYAMTVDGETIEWHDGEAGQDGQDGYTPQLGVDYFYNGRFYSVIYKAALSQPSTPSGGGFNGTNETMPTGWSDAPVYVNGQITYASRAIYTQNPNTGVWSHSGWSVPKAHVV</sequence>
<gene>
    <name evidence="2" type="ORF">ABS311_12460</name>
</gene>
<name>A0ABV1RIJ1_9ALTE</name>
<dbReference type="RefSeq" id="WP_350402151.1">
    <property type="nucleotide sequence ID" value="NZ_JBELOE010000218.1"/>
</dbReference>
<feature type="non-terminal residue" evidence="2">
    <location>
        <position position="1"/>
    </location>
</feature>
<evidence type="ECO:0000313" key="2">
    <source>
        <dbReference type="EMBL" id="MER2492690.1"/>
    </source>
</evidence>